<reference evidence="4" key="1">
    <citation type="submission" date="2014-06" db="EMBL/GenBank/DDBJ databases">
        <authorList>
            <person name="Aslett M."/>
            <person name="De Silva N."/>
        </authorList>
    </citation>
    <scope>NUCLEOTIDE SEQUENCE [LARGE SCALE GENOMIC DNA]</scope>
    <source>
        <strain evidence="4">Bond</strain>
    </source>
</reference>
<dbReference type="AlphaFoldDB" id="A0A061D7Z0"/>
<dbReference type="InterPro" id="IPR020864">
    <property type="entry name" value="MACPF"/>
</dbReference>
<dbReference type="Proteomes" id="UP000033188">
    <property type="component" value="Chromosome 2"/>
</dbReference>
<proteinExistence type="predicted"/>
<evidence type="ECO:0000313" key="3">
    <source>
        <dbReference type="EMBL" id="CDR95039.1"/>
    </source>
</evidence>
<dbReference type="STRING" id="5866.A0A061D7Z0"/>
<dbReference type="Pfam" id="PF01823">
    <property type="entry name" value="MACPF"/>
    <property type="match status" value="1"/>
</dbReference>
<feature type="chain" id="PRO_5013130729" evidence="1">
    <location>
        <begin position="16"/>
        <end position="651"/>
    </location>
</feature>
<dbReference type="OMA" id="YCFTYAA"/>
<dbReference type="PROSITE" id="PS51412">
    <property type="entry name" value="MACPF_2"/>
    <property type="match status" value="1"/>
</dbReference>
<accession>A0A061D7Z0</accession>
<gene>
    <name evidence="3" type="ORF">BBBOND_0201960</name>
</gene>
<organism evidence="3 4">
    <name type="scientific">Babesia bigemina</name>
    <dbReference type="NCBI Taxonomy" id="5866"/>
    <lineage>
        <taxon>Eukaryota</taxon>
        <taxon>Sar</taxon>
        <taxon>Alveolata</taxon>
        <taxon>Apicomplexa</taxon>
        <taxon>Aconoidasida</taxon>
        <taxon>Piroplasmida</taxon>
        <taxon>Babesiidae</taxon>
        <taxon>Babesia</taxon>
    </lineage>
</organism>
<dbReference type="EMBL" id="LK391708">
    <property type="protein sequence ID" value="CDR95039.1"/>
    <property type="molecule type" value="Genomic_DNA"/>
</dbReference>
<dbReference type="RefSeq" id="XP_012767225.1">
    <property type="nucleotide sequence ID" value="XM_012911771.1"/>
</dbReference>
<evidence type="ECO:0000256" key="1">
    <source>
        <dbReference type="SAM" id="SignalP"/>
    </source>
</evidence>
<dbReference type="GeneID" id="24563580"/>
<feature type="domain" description="MACPF" evidence="2">
    <location>
        <begin position="44"/>
        <end position="404"/>
    </location>
</feature>
<keyword evidence="4" id="KW-1185">Reference proteome</keyword>
<evidence type="ECO:0000313" key="4">
    <source>
        <dbReference type="Proteomes" id="UP000033188"/>
    </source>
</evidence>
<feature type="signal peptide" evidence="1">
    <location>
        <begin position="1"/>
        <end position="15"/>
    </location>
</feature>
<dbReference type="VEuPathDB" id="PiroplasmaDB:BBBOND_0201960"/>
<evidence type="ECO:0000259" key="2">
    <source>
        <dbReference type="PROSITE" id="PS51412"/>
    </source>
</evidence>
<keyword evidence="1" id="KW-0732">Signal</keyword>
<dbReference type="KEGG" id="bbig:BBBOND_0201960"/>
<name>A0A061D7Z0_BABBI</name>
<sequence>MQIIINFCLIAVVQQLRLSASSNPHSGTTETSHEKTIDSAASTESNINFKANKIVTGLEYLGSGYDAVKANTLGNLEHGEDLGHRAPIVDFYWARSDVGVTNSLEWLQPLGGWVRPIIACGEYETVTEGTNSSINEDVVQLNAKGDATLQAGGNGSIDVAYDKASKTNVNKSSKVHKNSYYCFTYAAGMPPYLNWNTTEEFQAELEELPATVKEFENCTVKLFKNKAKVCEGMSKWVEFFSLFGTHVTTEIHLGMFAVVNSIICRSGGKITRILTAPSDAVESFSKSGLDVNAAVGAIISGALVDAKAGLKSSEQDALQEFSDSCDLRFSVLGGIHVSKNVTPQSLLKWRATVPLFPMPIRIVVTPIDTFIKKKYKNAYREAFNFYVELSGALPWVVQQHNGIDFNVKTMLNSSYPLAVGSKSGKPPCIECPNHTRILFGFIMEKDDAKKTTTLYRCLSNSSSCFREQNTASQMTIWALCGNSMGLSIAQYAMNFESSAKEKAVKCKAGFTLLTGFILETLPDQKHYIKSATPCNTGSDTCRTDSQLETRIWAVCVDKRFPGMEVVLPLPAYDYLQNVTTLAKSTEISTRDVLGKELRILTGVLTIFINIPICHGESLHIDTCERYTKGCSLTKESNGSCKSLAWGIFLKT</sequence>
<dbReference type="OrthoDB" id="1366754at2759"/>
<protein>
    <submittedName>
        <fullName evidence="3">Mac/perforin domain containing membrane protein, putative</fullName>
    </submittedName>
</protein>